<evidence type="ECO:0000256" key="15">
    <source>
        <dbReference type="PIRSR" id="PIRSR633697-1"/>
    </source>
</evidence>
<feature type="signal peptide" evidence="17">
    <location>
        <begin position="1"/>
        <end position="18"/>
    </location>
</feature>
<evidence type="ECO:0000256" key="14">
    <source>
        <dbReference type="ARBA" id="ARBA00071169"/>
    </source>
</evidence>
<evidence type="ECO:0000256" key="7">
    <source>
        <dbReference type="ARBA" id="ARBA00022722"/>
    </source>
</evidence>
<feature type="active site" evidence="15">
    <location>
        <position position="84"/>
    </location>
</feature>
<keyword evidence="8 17" id="KW-0732">Signal</keyword>
<keyword evidence="9" id="KW-0378">Hydrolase</keyword>
<name>A0A8H6VZ77_9AGAR</name>
<feature type="domain" description="RNase T2-like C-terminal" evidence="18">
    <location>
        <begin position="291"/>
        <end position="393"/>
    </location>
</feature>
<comment type="caution">
    <text evidence="19">The sequence shown here is derived from an EMBL/GenBank/DDBJ whole genome shotgun (WGS) entry which is preliminary data.</text>
</comment>
<dbReference type="GO" id="GO:0005576">
    <property type="term" value="C:extracellular region"/>
    <property type="evidence" value="ECO:0007669"/>
    <property type="project" value="TreeGrafter"/>
</dbReference>
<dbReference type="CDD" id="cd01061">
    <property type="entry name" value="RNase_T2_euk"/>
    <property type="match status" value="1"/>
</dbReference>
<dbReference type="PANTHER" id="PTHR11240:SF22">
    <property type="entry name" value="RIBONUCLEASE T2"/>
    <property type="match status" value="1"/>
</dbReference>
<dbReference type="InterPro" id="IPR033130">
    <property type="entry name" value="RNase_T2_His_AS_2"/>
</dbReference>
<evidence type="ECO:0000256" key="16">
    <source>
        <dbReference type="RuleBase" id="RU004328"/>
    </source>
</evidence>
<dbReference type="PROSITE" id="PS00531">
    <property type="entry name" value="RNASE_T2_2"/>
    <property type="match status" value="1"/>
</dbReference>
<comment type="subcellular location">
    <subcellularLocation>
        <location evidence="2">Cytoplasm</location>
    </subcellularLocation>
    <subcellularLocation>
        <location evidence="1">Vacuole lumen</location>
    </subcellularLocation>
</comment>
<gene>
    <name evidence="19" type="ORF">MIND_01110200</name>
</gene>
<dbReference type="GO" id="GO:0016787">
    <property type="term" value="F:hydrolase activity"/>
    <property type="evidence" value="ECO:0007669"/>
    <property type="project" value="UniProtKB-KW"/>
</dbReference>
<dbReference type="GO" id="GO:0033897">
    <property type="term" value="F:ribonuclease T2 activity"/>
    <property type="evidence" value="ECO:0007669"/>
    <property type="project" value="UniProtKB-EC"/>
</dbReference>
<keyword evidence="12" id="KW-0456">Lyase</keyword>
<sequence>MSLFPLLLAALPTVSSWAVNTSLTERALTSAISSGCPANSPTSCGSTTSSNTCCFESPGGLLLQTQFWDATPVSTGPNNSWTIHGLWPDNCDGTFSENCDSSRDYTGISTLLTNQGAASTLSFMNTFWKNLPSDGTDESLWEHEWATHGTCYSTLKTSCLPSGSSKGAEAVAFFETTVKLFQTLPTFDWLSAAGIVPSSSTTYTLSALQAAVRAKWGFTPAFQCSGSTLNGVFYYFNLKGSVIDGTFVPINAATASTCSSTGIKYAPKTTGSSGGGGGGSTGTLPAKATLVASSVGGILSLGTWSTQTLATFTISGTVDSFTMTSSKGNCGVASGTFACGSGVSLTSFSAVSSGGKLLLASGGSTSWTSDATPSGSTVQTVFTGSGHAQDYTLAITST</sequence>
<dbReference type="GO" id="GO:0006401">
    <property type="term" value="P:RNA catabolic process"/>
    <property type="evidence" value="ECO:0007669"/>
    <property type="project" value="TreeGrafter"/>
</dbReference>
<protein>
    <recommendedName>
        <fullName evidence="14">Ribonuclease T2-like</fullName>
        <ecNumber evidence="4">4.6.1.19</ecNumber>
    </recommendedName>
</protein>
<dbReference type="RefSeq" id="XP_037217061.1">
    <property type="nucleotide sequence ID" value="XM_037367667.1"/>
</dbReference>
<dbReference type="InterPro" id="IPR036430">
    <property type="entry name" value="RNase_T2-like_sf"/>
</dbReference>
<evidence type="ECO:0000256" key="11">
    <source>
        <dbReference type="ARBA" id="ARBA00023180"/>
    </source>
</evidence>
<dbReference type="InterPro" id="IPR057328">
    <property type="entry name" value="RNaseT2L_C"/>
</dbReference>
<evidence type="ECO:0000256" key="2">
    <source>
        <dbReference type="ARBA" id="ARBA00004496"/>
    </source>
</evidence>
<dbReference type="Gene3D" id="3.90.730.10">
    <property type="entry name" value="Ribonuclease T2-like"/>
    <property type="match status" value="1"/>
</dbReference>
<evidence type="ECO:0000256" key="3">
    <source>
        <dbReference type="ARBA" id="ARBA00007469"/>
    </source>
</evidence>
<evidence type="ECO:0000313" key="19">
    <source>
        <dbReference type="EMBL" id="KAF7295698.1"/>
    </source>
</evidence>
<feature type="active site" evidence="15">
    <location>
        <position position="148"/>
    </location>
</feature>
<dbReference type="GO" id="GO:0005775">
    <property type="term" value="C:vacuolar lumen"/>
    <property type="evidence" value="ECO:0007669"/>
    <property type="project" value="UniProtKB-SubCell"/>
</dbReference>
<dbReference type="Proteomes" id="UP000636479">
    <property type="component" value="Unassembled WGS sequence"/>
</dbReference>
<dbReference type="Pfam" id="PF00445">
    <property type="entry name" value="Ribonuclease_T2"/>
    <property type="match status" value="1"/>
</dbReference>
<feature type="active site" evidence="15">
    <location>
        <position position="144"/>
    </location>
</feature>
<dbReference type="InterPro" id="IPR018188">
    <property type="entry name" value="RNase_T2_His_AS_1"/>
</dbReference>
<dbReference type="InterPro" id="IPR001568">
    <property type="entry name" value="RNase_T2-like"/>
</dbReference>
<evidence type="ECO:0000256" key="9">
    <source>
        <dbReference type="ARBA" id="ARBA00022801"/>
    </source>
</evidence>
<dbReference type="InterPro" id="IPR033697">
    <property type="entry name" value="Ribonuclease_T2_eukaryotic"/>
</dbReference>
<evidence type="ECO:0000256" key="10">
    <source>
        <dbReference type="ARBA" id="ARBA00023157"/>
    </source>
</evidence>
<dbReference type="SUPFAM" id="SSF55895">
    <property type="entry name" value="Ribonuclease Rh-like"/>
    <property type="match status" value="1"/>
</dbReference>
<dbReference type="PANTHER" id="PTHR11240">
    <property type="entry name" value="RIBONUCLEASE T2"/>
    <property type="match status" value="1"/>
</dbReference>
<keyword evidence="7" id="KW-0540">Nuclease</keyword>
<evidence type="ECO:0000256" key="1">
    <source>
        <dbReference type="ARBA" id="ARBA00004410"/>
    </source>
</evidence>
<keyword evidence="20" id="KW-1185">Reference proteome</keyword>
<evidence type="ECO:0000256" key="17">
    <source>
        <dbReference type="SAM" id="SignalP"/>
    </source>
</evidence>
<dbReference type="OrthoDB" id="435754at2759"/>
<evidence type="ECO:0000256" key="12">
    <source>
        <dbReference type="ARBA" id="ARBA00023239"/>
    </source>
</evidence>
<evidence type="ECO:0000256" key="5">
    <source>
        <dbReference type="ARBA" id="ARBA00022490"/>
    </source>
</evidence>
<feature type="chain" id="PRO_5034679198" description="Ribonuclease T2-like" evidence="17">
    <location>
        <begin position="19"/>
        <end position="398"/>
    </location>
</feature>
<evidence type="ECO:0000313" key="20">
    <source>
        <dbReference type="Proteomes" id="UP000636479"/>
    </source>
</evidence>
<dbReference type="EMBL" id="JACAZF010000009">
    <property type="protein sequence ID" value="KAF7295698.1"/>
    <property type="molecule type" value="Genomic_DNA"/>
</dbReference>
<keyword evidence="10" id="KW-1015">Disulfide bond</keyword>
<evidence type="ECO:0000256" key="13">
    <source>
        <dbReference type="ARBA" id="ARBA00025494"/>
    </source>
</evidence>
<dbReference type="EC" id="4.6.1.19" evidence="4"/>
<dbReference type="GO" id="GO:0003723">
    <property type="term" value="F:RNA binding"/>
    <property type="evidence" value="ECO:0007669"/>
    <property type="project" value="InterPro"/>
</dbReference>
<reference evidence="19" key="1">
    <citation type="submission" date="2020-05" db="EMBL/GenBank/DDBJ databases">
        <title>Mycena genomes resolve the evolution of fungal bioluminescence.</title>
        <authorList>
            <person name="Tsai I.J."/>
        </authorList>
    </citation>
    <scope>NUCLEOTIDE SEQUENCE</scope>
    <source>
        <strain evidence="19">171206Taipei</strain>
    </source>
</reference>
<dbReference type="PROSITE" id="PS00530">
    <property type="entry name" value="RNASE_T2_1"/>
    <property type="match status" value="1"/>
</dbReference>
<dbReference type="Pfam" id="PF25488">
    <property type="entry name" value="RNaseT2L_C"/>
    <property type="match status" value="1"/>
</dbReference>
<keyword evidence="6" id="KW-0926">Vacuole</keyword>
<dbReference type="FunFam" id="3.90.730.10:FF:000004">
    <property type="entry name" value="Ribonuclease T2-like"/>
    <property type="match status" value="1"/>
</dbReference>
<evidence type="ECO:0000259" key="18">
    <source>
        <dbReference type="Pfam" id="PF25488"/>
    </source>
</evidence>
<organism evidence="19 20">
    <name type="scientific">Mycena indigotica</name>
    <dbReference type="NCBI Taxonomy" id="2126181"/>
    <lineage>
        <taxon>Eukaryota</taxon>
        <taxon>Fungi</taxon>
        <taxon>Dikarya</taxon>
        <taxon>Basidiomycota</taxon>
        <taxon>Agaricomycotina</taxon>
        <taxon>Agaricomycetes</taxon>
        <taxon>Agaricomycetidae</taxon>
        <taxon>Agaricales</taxon>
        <taxon>Marasmiineae</taxon>
        <taxon>Mycenaceae</taxon>
        <taxon>Mycena</taxon>
    </lineage>
</organism>
<dbReference type="AlphaFoldDB" id="A0A8H6VZ77"/>
<keyword evidence="11" id="KW-0325">Glycoprotein</keyword>
<evidence type="ECO:0000256" key="6">
    <source>
        <dbReference type="ARBA" id="ARBA00022554"/>
    </source>
</evidence>
<keyword evidence="5" id="KW-0963">Cytoplasm</keyword>
<evidence type="ECO:0000256" key="4">
    <source>
        <dbReference type="ARBA" id="ARBA00012571"/>
    </source>
</evidence>
<dbReference type="GeneID" id="59350183"/>
<accession>A0A8H6VZ77</accession>
<comment type="function">
    <text evidence="13">Rnase which modulates cell survival under stress conditions. Released from the vacuole to the cytoplasm during stress to promote tRNA and rRNA cleavage and to activate separately a downstream pathway that promotes cell death. Involved in cell size, vacuolar morphology and growth at high temperatures and high salt concentration.</text>
</comment>
<evidence type="ECO:0000256" key="8">
    <source>
        <dbReference type="ARBA" id="ARBA00022729"/>
    </source>
</evidence>
<proteinExistence type="inferred from homology"/>
<comment type="similarity">
    <text evidence="3 16">Belongs to the RNase T2 family.</text>
</comment>